<name>A0A9W9YAK7_9CNID</name>
<dbReference type="Gene3D" id="2.60.40.150">
    <property type="entry name" value="C2 domain"/>
    <property type="match status" value="1"/>
</dbReference>
<dbReference type="EMBL" id="MU827806">
    <property type="protein sequence ID" value="KAJ7325724.1"/>
    <property type="molecule type" value="Genomic_DNA"/>
</dbReference>
<evidence type="ECO:0000313" key="3">
    <source>
        <dbReference type="Proteomes" id="UP001163046"/>
    </source>
</evidence>
<dbReference type="Proteomes" id="UP001163046">
    <property type="component" value="Unassembled WGS sequence"/>
</dbReference>
<keyword evidence="3" id="KW-1185">Reference proteome</keyword>
<organism evidence="2 3">
    <name type="scientific">Desmophyllum pertusum</name>
    <dbReference type="NCBI Taxonomy" id="174260"/>
    <lineage>
        <taxon>Eukaryota</taxon>
        <taxon>Metazoa</taxon>
        <taxon>Cnidaria</taxon>
        <taxon>Anthozoa</taxon>
        <taxon>Hexacorallia</taxon>
        <taxon>Scleractinia</taxon>
        <taxon>Caryophylliina</taxon>
        <taxon>Caryophylliidae</taxon>
        <taxon>Desmophyllum</taxon>
    </lineage>
</organism>
<evidence type="ECO:0000313" key="2">
    <source>
        <dbReference type="EMBL" id="KAJ7325724.1"/>
    </source>
</evidence>
<gene>
    <name evidence="2" type="ORF">OS493_029152</name>
</gene>
<dbReference type="InterPro" id="IPR000008">
    <property type="entry name" value="C2_dom"/>
</dbReference>
<dbReference type="OrthoDB" id="419768at2759"/>
<feature type="domain" description="C2" evidence="1">
    <location>
        <begin position="58"/>
        <end position="86"/>
    </location>
</feature>
<proteinExistence type="predicted"/>
<dbReference type="InterPro" id="IPR035892">
    <property type="entry name" value="C2_domain_sf"/>
</dbReference>
<comment type="caution">
    <text evidence="2">The sequence shown here is derived from an EMBL/GenBank/DDBJ whole genome shotgun (WGS) entry which is preliminary data.</text>
</comment>
<evidence type="ECO:0000259" key="1">
    <source>
        <dbReference type="Pfam" id="PF00168"/>
    </source>
</evidence>
<dbReference type="AlphaFoldDB" id="A0A9W9YAK7"/>
<dbReference type="Pfam" id="PF00168">
    <property type="entry name" value="C2"/>
    <property type="match status" value="1"/>
</dbReference>
<accession>A0A9W9YAK7</accession>
<reference evidence="2" key="1">
    <citation type="submission" date="2023-01" db="EMBL/GenBank/DDBJ databases">
        <title>Genome assembly of the deep-sea coral Lophelia pertusa.</title>
        <authorList>
            <person name="Herrera S."/>
            <person name="Cordes E."/>
        </authorList>
    </citation>
    <scope>NUCLEOTIDE SEQUENCE</scope>
    <source>
        <strain evidence="2">USNM1676648</strain>
        <tissue evidence="2">Polyp</tissue>
    </source>
</reference>
<sequence>MKIKSKEKTQRASRKQLDGTDIIKELYKRMDPTVTQPDSGDIKGDIQLSLKYNHRQQLLLVKVIRARNLVPRDLNGKSDPYAVLDLVPDM</sequence>
<dbReference type="SUPFAM" id="SSF49562">
    <property type="entry name" value="C2 domain (Calcium/lipid-binding domain, CaLB)"/>
    <property type="match status" value="1"/>
</dbReference>
<protein>
    <recommendedName>
        <fullName evidence="1">C2 domain-containing protein</fullName>
    </recommendedName>
</protein>